<protein>
    <submittedName>
        <fullName evidence="1">Uncharacterized protein</fullName>
    </submittedName>
</protein>
<evidence type="ECO:0000313" key="2">
    <source>
        <dbReference type="Proteomes" id="UP000203157"/>
    </source>
</evidence>
<dbReference type="EMBL" id="KU594606">
    <property type="protein sequence ID" value="AMO43121.1"/>
    <property type="molecule type" value="Genomic_DNA"/>
</dbReference>
<dbReference type="Proteomes" id="UP000203157">
    <property type="component" value="Segment"/>
</dbReference>
<proteinExistence type="predicted"/>
<dbReference type="KEGG" id="vg:29122614"/>
<gene>
    <name evidence="1" type="ORF">R1080702_112</name>
</gene>
<evidence type="ECO:0000313" key="1">
    <source>
        <dbReference type="EMBL" id="AMO43121.1"/>
    </source>
</evidence>
<sequence>MCTGGIPLSTVTAYCNNMLCNNSFKSLDQGKSKEQTLSYE</sequence>
<keyword evidence="2" id="KW-1185">Reference proteome</keyword>
<dbReference type="RefSeq" id="YP_009301614.1">
    <property type="nucleotide sequence ID" value="NC_031235.1"/>
</dbReference>
<reference evidence="1 2" key="1">
    <citation type="submission" date="2016-01" db="EMBL/GenBank/DDBJ databases">
        <title>The genomic content and context of auxiliary metabolic genes in marine cyanophages.</title>
        <authorList>
            <person name="Marston M.F."/>
            <person name="Martiny J.B.H."/>
            <person name="Crummett L.T."/>
        </authorList>
    </citation>
    <scope>NUCLEOTIDE SEQUENCE [LARGE SCALE GENOMIC DNA]</scope>
    <source>
        <strain evidence="1">RW_108_0702</strain>
    </source>
</reference>
<name>A0A127KMD3_9CAUD</name>
<organism evidence="1 2">
    <name type="scientific">Cyanophage S-RIM32</name>
    <dbReference type="NCBI Taxonomy" id="1278479"/>
    <lineage>
        <taxon>Viruses</taxon>
        <taxon>Duplodnaviria</taxon>
        <taxon>Heunggongvirae</taxon>
        <taxon>Uroviricota</taxon>
        <taxon>Caudoviricetes</taxon>
        <taxon>Pantevenvirales</taxon>
        <taxon>Kyanoviridae</taxon>
        <taxon>Bristolvirus</taxon>
        <taxon>Bristolvirus rhodeisland</taxon>
    </lineage>
</organism>
<accession>A0A127KMD3</accession>
<dbReference type="GeneID" id="29122614"/>